<evidence type="ECO:0000313" key="2">
    <source>
        <dbReference type="EMBL" id="KAG0659485.1"/>
    </source>
</evidence>
<gene>
    <name evidence="2" type="ORF">C6P46_005122</name>
</gene>
<protein>
    <submittedName>
        <fullName evidence="2">Uncharacterized protein</fullName>
    </submittedName>
</protein>
<organism evidence="2 3">
    <name type="scientific">Rhodotorula mucilaginosa</name>
    <name type="common">Yeast</name>
    <name type="synonym">Rhodotorula rubra</name>
    <dbReference type="NCBI Taxonomy" id="5537"/>
    <lineage>
        <taxon>Eukaryota</taxon>
        <taxon>Fungi</taxon>
        <taxon>Dikarya</taxon>
        <taxon>Basidiomycota</taxon>
        <taxon>Pucciniomycotina</taxon>
        <taxon>Microbotryomycetes</taxon>
        <taxon>Sporidiobolales</taxon>
        <taxon>Sporidiobolaceae</taxon>
        <taxon>Rhodotorula</taxon>
    </lineage>
</organism>
<proteinExistence type="predicted"/>
<evidence type="ECO:0000256" key="1">
    <source>
        <dbReference type="SAM" id="SignalP"/>
    </source>
</evidence>
<comment type="caution">
    <text evidence="2">The sequence shown here is derived from an EMBL/GenBank/DDBJ whole genome shotgun (WGS) entry which is preliminary data.</text>
</comment>
<dbReference type="EMBL" id="PUHQ01000053">
    <property type="protein sequence ID" value="KAG0659485.1"/>
    <property type="molecule type" value="Genomic_DNA"/>
</dbReference>
<dbReference type="Proteomes" id="UP000777482">
    <property type="component" value="Unassembled WGS sequence"/>
</dbReference>
<reference evidence="2 3" key="1">
    <citation type="submission" date="2020-11" db="EMBL/GenBank/DDBJ databases">
        <title>Kefir isolates.</title>
        <authorList>
            <person name="Marcisauskas S."/>
            <person name="Kim Y."/>
            <person name="Blasche S."/>
        </authorList>
    </citation>
    <scope>NUCLEOTIDE SEQUENCE [LARGE SCALE GENOMIC DNA]</scope>
    <source>
        <strain evidence="2 3">KR</strain>
    </source>
</reference>
<accession>A0A9P7B4V5</accession>
<feature type="chain" id="PRO_5040254904" evidence="1">
    <location>
        <begin position="23"/>
        <end position="110"/>
    </location>
</feature>
<keyword evidence="1" id="KW-0732">Signal</keyword>
<name>A0A9P7B4V5_RHOMI</name>
<keyword evidence="3" id="KW-1185">Reference proteome</keyword>
<sequence length="110" mass="11472">MLRTCLLQLSLLAAIFVQAVSAVAAAAALRNGQGGSPCPAAAGGTPALLNVQPQDAVSAVQERRRKRFGPGDSGWGEWWLSDLLAEIHSPGELTEATGHLEQALTSSQRP</sequence>
<feature type="signal peptide" evidence="1">
    <location>
        <begin position="1"/>
        <end position="22"/>
    </location>
</feature>
<evidence type="ECO:0000313" key="3">
    <source>
        <dbReference type="Proteomes" id="UP000777482"/>
    </source>
</evidence>
<dbReference type="AlphaFoldDB" id="A0A9P7B4V5"/>